<dbReference type="AlphaFoldDB" id="A0AAP0DWJ8"/>
<dbReference type="Proteomes" id="UP001408789">
    <property type="component" value="Unassembled WGS sequence"/>
</dbReference>
<feature type="domain" description="HMA" evidence="7">
    <location>
        <begin position="9"/>
        <end position="72"/>
    </location>
</feature>
<dbReference type="PANTHER" id="PTHR45868:SF97">
    <property type="entry name" value="HEAVY METAL-ASSOCIATED DOMAIN, HMA, HEAVY METAL-ASSOCIATED DOMAIN SUPERFAMILY"/>
    <property type="match status" value="1"/>
</dbReference>
<evidence type="ECO:0000256" key="2">
    <source>
        <dbReference type="ARBA" id="ARBA00022481"/>
    </source>
</evidence>
<evidence type="ECO:0000256" key="3">
    <source>
        <dbReference type="ARBA" id="ARBA00022723"/>
    </source>
</evidence>
<dbReference type="Gene3D" id="3.30.70.100">
    <property type="match status" value="1"/>
</dbReference>
<name>A0AAP0DWJ8_9ASTR</name>
<dbReference type="CDD" id="cd00371">
    <property type="entry name" value="HMA"/>
    <property type="match status" value="1"/>
</dbReference>
<evidence type="ECO:0000256" key="1">
    <source>
        <dbReference type="ARBA" id="ARBA00004170"/>
    </source>
</evidence>
<gene>
    <name evidence="8" type="ORF">SSX86_002515</name>
</gene>
<keyword evidence="4" id="KW-0636">Prenylation</keyword>
<evidence type="ECO:0000313" key="8">
    <source>
        <dbReference type="EMBL" id="KAK9078458.1"/>
    </source>
</evidence>
<sequence length="198" mass="21404">MSKEEFVKIQTCSLKVNIHCDGCKRKVKKILQKIDGVYTISIDPEQSKVTVSGIVDPVTLIKKLAKSGKLAEVWGGSKPNPPINNQMKNMQIDDGNNKNQGKKGGGGNNGNNNNKNNNNQQPQGKGNHQQPPPQGGGGGGGGGPTPQQLQQLQQLQQMKGFQDLKNHPQFKDLKMPPFGGGGGWRRWWWSGEEGGEGG</sequence>
<reference evidence="8 9" key="1">
    <citation type="submission" date="2024-04" db="EMBL/GenBank/DDBJ databases">
        <title>The reference genome of an endangered Asteraceae, Deinandra increscens subsp. villosa, native to the Central Coast of California.</title>
        <authorList>
            <person name="Guilliams M."/>
            <person name="Hasenstab-Lehman K."/>
            <person name="Meyer R."/>
            <person name="Mcevoy S."/>
        </authorList>
    </citation>
    <scope>NUCLEOTIDE SEQUENCE [LARGE SCALE GENOMIC DNA]</scope>
    <source>
        <tissue evidence="8">Leaf</tissue>
    </source>
</reference>
<dbReference type="GO" id="GO:0046872">
    <property type="term" value="F:metal ion binding"/>
    <property type="evidence" value="ECO:0007669"/>
    <property type="project" value="UniProtKB-KW"/>
</dbReference>
<keyword evidence="4" id="KW-0449">Lipoprotein</keyword>
<dbReference type="Pfam" id="PF00403">
    <property type="entry name" value="HMA"/>
    <property type="match status" value="1"/>
</dbReference>
<evidence type="ECO:0000256" key="5">
    <source>
        <dbReference type="ARBA" id="ARBA00024045"/>
    </source>
</evidence>
<dbReference type="PROSITE" id="PS50846">
    <property type="entry name" value="HMA_2"/>
    <property type="match status" value="1"/>
</dbReference>
<dbReference type="PANTHER" id="PTHR45868">
    <property type="entry name" value="HEAVY METAL-ASSOCIATED ISOPRENYLATED PLANT PROTEIN 33-RELATED"/>
    <property type="match status" value="1"/>
</dbReference>
<accession>A0AAP0DWJ8</accession>
<organism evidence="8 9">
    <name type="scientific">Deinandra increscens subsp. villosa</name>
    <dbReference type="NCBI Taxonomy" id="3103831"/>
    <lineage>
        <taxon>Eukaryota</taxon>
        <taxon>Viridiplantae</taxon>
        <taxon>Streptophyta</taxon>
        <taxon>Embryophyta</taxon>
        <taxon>Tracheophyta</taxon>
        <taxon>Spermatophyta</taxon>
        <taxon>Magnoliopsida</taxon>
        <taxon>eudicotyledons</taxon>
        <taxon>Gunneridae</taxon>
        <taxon>Pentapetalae</taxon>
        <taxon>asterids</taxon>
        <taxon>campanulids</taxon>
        <taxon>Asterales</taxon>
        <taxon>Asteraceae</taxon>
        <taxon>Asteroideae</taxon>
        <taxon>Heliantheae alliance</taxon>
        <taxon>Madieae</taxon>
        <taxon>Madiinae</taxon>
        <taxon>Deinandra</taxon>
    </lineage>
</organism>
<evidence type="ECO:0000256" key="6">
    <source>
        <dbReference type="SAM" id="MobiDB-lite"/>
    </source>
</evidence>
<feature type="compositionally biased region" description="Low complexity" evidence="6">
    <location>
        <begin position="145"/>
        <end position="160"/>
    </location>
</feature>
<feature type="region of interest" description="Disordered" evidence="6">
    <location>
        <begin position="72"/>
        <end position="198"/>
    </location>
</feature>
<feature type="compositionally biased region" description="Low complexity" evidence="6">
    <location>
        <begin position="110"/>
        <end position="129"/>
    </location>
</feature>
<comment type="subcellular location">
    <subcellularLocation>
        <location evidence="1">Membrane</location>
        <topology evidence="1">Peripheral membrane protein</topology>
    </subcellularLocation>
</comment>
<keyword evidence="2" id="KW-0488">Methylation</keyword>
<comment type="similarity">
    <text evidence="5">Belongs to the HIPP family.</text>
</comment>
<dbReference type="SUPFAM" id="SSF55008">
    <property type="entry name" value="HMA, heavy metal-associated domain"/>
    <property type="match status" value="1"/>
</dbReference>
<evidence type="ECO:0000313" key="9">
    <source>
        <dbReference type="Proteomes" id="UP001408789"/>
    </source>
</evidence>
<comment type="caution">
    <text evidence="8">The sequence shown here is derived from an EMBL/GenBank/DDBJ whole genome shotgun (WGS) entry which is preliminary data.</text>
</comment>
<dbReference type="GO" id="GO:0009626">
    <property type="term" value="P:plant-type hypersensitive response"/>
    <property type="evidence" value="ECO:0007669"/>
    <property type="project" value="UniProtKB-KW"/>
</dbReference>
<dbReference type="EMBL" id="JBCNJP010000006">
    <property type="protein sequence ID" value="KAK9078458.1"/>
    <property type="molecule type" value="Genomic_DNA"/>
</dbReference>
<proteinExistence type="inferred from homology"/>
<dbReference type="GO" id="GO:0016020">
    <property type="term" value="C:membrane"/>
    <property type="evidence" value="ECO:0007669"/>
    <property type="project" value="UniProtKB-SubCell"/>
</dbReference>
<feature type="compositionally biased region" description="Basic and acidic residues" evidence="6">
    <location>
        <begin position="162"/>
        <end position="174"/>
    </location>
</feature>
<dbReference type="InterPro" id="IPR036163">
    <property type="entry name" value="HMA_dom_sf"/>
</dbReference>
<keyword evidence="9" id="KW-1185">Reference proteome</keyword>
<protein>
    <recommendedName>
        <fullName evidence="7">HMA domain-containing protein</fullName>
    </recommendedName>
</protein>
<keyword evidence="3" id="KW-0479">Metal-binding</keyword>
<dbReference type="InterPro" id="IPR006121">
    <property type="entry name" value="HMA_dom"/>
</dbReference>
<feature type="compositionally biased region" description="Gly residues" evidence="6">
    <location>
        <begin position="135"/>
        <end position="144"/>
    </location>
</feature>
<dbReference type="FunFam" id="3.30.70.100:FF:000008">
    <property type="entry name" value="Copper transport protein ATOX1"/>
    <property type="match status" value="1"/>
</dbReference>
<evidence type="ECO:0000256" key="4">
    <source>
        <dbReference type="ARBA" id="ARBA00023289"/>
    </source>
</evidence>
<evidence type="ECO:0000259" key="7">
    <source>
        <dbReference type="PROSITE" id="PS50846"/>
    </source>
</evidence>